<organism evidence="6 7">
    <name type="scientific">Pseudomonas fluorescens</name>
    <dbReference type="NCBI Taxonomy" id="294"/>
    <lineage>
        <taxon>Bacteria</taxon>
        <taxon>Pseudomonadati</taxon>
        <taxon>Pseudomonadota</taxon>
        <taxon>Gammaproteobacteria</taxon>
        <taxon>Pseudomonadales</taxon>
        <taxon>Pseudomonadaceae</taxon>
        <taxon>Pseudomonas</taxon>
    </lineage>
</organism>
<evidence type="ECO:0000256" key="4">
    <source>
        <dbReference type="ARBA" id="ARBA00022801"/>
    </source>
</evidence>
<dbReference type="EMBL" id="CABVHY010000004">
    <property type="protein sequence ID" value="VVN79785.1"/>
    <property type="molecule type" value="Genomic_DNA"/>
</dbReference>
<dbReference type="GO" id="GO:0005737">
    <property type="term" value="C:cytoplasm"/>
    <property type="evidence" value="ECO:0007669"/>
    <property type="project" value="InterPro"/>
</dbReference>
<dbReference type="GO" id="GO:0004427">
    <property type="term" value="F:inorganic diphosphate phosphatase activity"/>
    <property type="evidence" value="ECO:0007669"/>
    <property type="project" value="UniProtKB-EC"/>
</dbReference>
<dbReference type="Proteomes" id="UP000379480">
    <property type="component" value="Unassembled WGS sequence"/>
</dbReference>
<evidence type="ECO:0000256" key="1">
    <source>
        <dbReference type="ARBA" id="ARBA00001946"/>
    </source>
</evidence>
<dbReference type="OrthoDB" id="5187599at2"/>
<dbReference type="GO" id="GO:0006796">
    <property type="term" value="P:phosphate-containing compound metabolic process"/>
    <property type="evidence" value="ECO:0007669"/>
    <property type="project" value="InterPro"/>
</dbReference>
<dbReference type="SUPFAM" id="SSF50324">
    <property type="entry name" value="Inorganic pyrophosphatase"/>
    <property type="match status" value="1"/>
</dbReference>
<sequence>MSCADIPVGNAITDDCFTVIEIPANHSPIKYGVGKPSGQLFVDRVLSTQMSYPANYGFIPNPLGDDGDPLNVLLICSFPASPGAANG</sequence>
<dbReference type="InterPro" id="IPR008162">
    <property type="entry name" value="Pyrophosphatase"/>
</dbReference>
<dbReference type="Pfam" id="PF00719">
    <property type="entry name" value="Pyrophosphatase"/>
    <property type="match status" value="1"/>
</dbReference>
<dbReference type="EC" id="3.6.1.1" evidence="2"/>
<dbReference type="Gene3D" id="3.90.80.10">
    <property type="entry name" value="Inorganic pyrophosphatase"/>
    <property type="match status" value="1"/>
</dbReference>
<comment type="cofactor">
    <cofactor evidence="1">
        <name>Mg(2+)</name>
        <dbReference type="ChEBI" id="CHEBI:18420"/>
    </cofactor>
</comment>
<protein>
    <recommendedName>
        <fullName evidence="2">inorganic diphosphatase</fullName>
        <ecNumber evidence="2">3.6.1.1</ecNumber>
    </recommendedName>
</protein>
<proteinExistence type="predicted"/>
<dbReference type="InterPro" id="IPR036649">
    <property type="entry name" value="Pyrophosphatase_sf"/>
</dbReference>
<reference evidence="6 7" key="1">
    <citation type="submission" date="2019-09" db="EMBL/GenBank/DDBJ databases">
        <authorList>
            <person name="Chandra G."/>
            <person name="Truman W A."/>
        </authorList>
    </citation>
    <scope>NUCLEOTIDE SEQUENCE [LARGE SCALE GENOMIC DNA]</scope>
    <source>
        <strain evidence="6">PS723</strain>
    </source>
</reference>
<accession>A0A5E7AMP3</accession>
<dbReference type="GO" id="GO:0000287">
    <property type="term" value="F:magnesium ion binding"/>
    <property type="evidence" value="ECO:0007669"/>
    <property type="project" value="InterPro"/>
</dbReference>
<keyword evidence="3" id="KW-0479">Metal-binding</keyword>
<evidence type="ECO:0000313" key="6">
    <source>
        <dbReference type="EMBL" id="VVN79785.1"/>
    </source>
</evidence>
<dbReference type="AlphaFoldDB" id="A0A5E7AMP3"/>
<evidence type="ECO:0000256" key="2">
    <source>
        <dbReference type="ARBA" id="ARBA00012146"/>
    </source>
</evidence>
<name>A0A5E7AMP3_PSEFL</name>
<keyword evidence="5" id="KW-0460">Magnesium</keyword>
<evidence type="ECO:0000256" key="3">
    <source>
        <dbReference type="ARBA" id="ARBA00022723"/>
    </source>
</evidence>
<keyword evidence="4 6" id="KW-0378">Hydrolase</keyword>
<evidence type="ECO:0000256" key="5">
    <source>
        <dbReference type="ARBA" id="ARBA00022842"/>
    </source>
</evidence>
<evidence type="ECO:0000313" key="7">
    <source>
        <dbReference type="Proteomes" id="UP000379480"/>
    </source>
</evidence>
<gene>
    <name evidence="6" type="primary">ppa_1</name>
    <name evidence="6" type="ORF">PS723_00993</name>
</gene>